<evidence type="ECO:0000256" key="1">
    <source>
        <dbReference type="ARBA" id="ARBA00004141"/>
    </source>
</evidence>
<gene>
    <name evidence="8" type="ORF">URODEC1_LOCUS98094</name>
</gene>
<evidence type="ECO:0000256" key="2">
    <source>
        <dbReference type="ARBA" id="ARBA00022448"/>
    </source>
</evidence>
<comment type="subcellular location">
    <subcellularLocation>
        <location evidence="1">Membrane</location>
        <topology evidence="1">Multi-pass membrane protein</topology>
    </subcellularLocation>
</comment>
<proteinExistence type="predicted"/>
<feature type="transmembrane region" description="Helical" evidence="6">
    <location>
        <begin position="120"/>
        <end position="141"/>
    </location>
</feature>
<evidence type="ECO:0000256" key="5">
    <source>
        <dbReference type="ARBA" id="ARBA00023136"/>
    </source>
</evidence>
<keyword evidence="5 6" id="KW-0472">Membrane</keyword>
<feature type="transmembrane region" description="Helical" evidence="6">
    <location>
        <begin position="338"/>
        <end position="360"/>
    </location>
</feature>
<accession>A0ABC9EPU9</accession>
<dbReference type="InterPro" id="IPR005829">
    <property type="entry name" value="Sugar_transporter_CS"/>
</dbReference>
<dbReference type="GO" id="GO:0016020">
    <property type="term" value="C:membrane"/>
    <property type="evidence" value="ECO:0007669"/>
    <property type="project" value="UniProtKB-SubCell"/>
</dbReference>
<dbReference type="InterPro" id="IPR020846">
    <property type="entry name" value="MFS_dom"/>
</dbReference>
<evidence type="ECO:0000259" key="7">
    <source>
        <dbReference type="PROSITE" id="PS50850"/>
    </source>
</evidence>
<evidence type="ECO:0000313" key="9">
    <source>
        <dbReference type="Proteomes" id="UP001497457"/>
    </source>
</evidence>
<name>A0ABC9EPU9_9POAL</name>
<dbReference type="PANTHER" id="PTHR23511:SF43">
    <property type="entry name" value="MAJOR FACILITATOR SUPERFAMILY (MFS) PROFILE DOMAIN-CONTAINING PROTEIN"/>
    <property type="match status" value="1"/>
</dbReference>
<dbReference type="InterPro" id="IPR036259">
    <property type="entry name" value="MFS_trans_sf"/>
</dbReference>
<evidence type="ECO:0000256" key="6">
    <source>
        <dbReference type="SAM" id="Phobius"/>
    </source>
</evidence>
<dbReference type="Pfam" id="PF07690">
    <property type="entry name" value="MFS_1"/>
    <property type="match status" value="1"/>
</dbReference>
<feature type="transmembrane region" description="Helical" evidence="6">
    <location>
        <begin position="153"/>
        <end position="174"/>
    </location>
</feature>
<dbReference type="PANTHER" id="PTHR23511">
    <property type="entry name" value="SYNAPTIC VESICLE GLYCOPROTEIN 2"/>
    <property type="match status" value="1"/>
</dbReference>
<reference evidence="8 9" key="2">
    <citation type="submission" date="2024-10" db="EMBL/GenBank/DDBJ databases">
        <authorList>
            <person name="Ryan C."/>
        </authorList>
    </citation>
    <scope>NUCLEOTIDE SEQUENCE [LARGE SCALE GENOMIC DNA]</scope>
</reference>
<evidence type="ECO:0000313" key="8">
    <source>
        <dbReference type="EMBL" id="CAL5062079.1"/>
    </source>
</evidence>
<dbReference type="InterPro" id="IPR005828">
    <property type="entry name" value="MFS_sugar_transport-like"/>
</dbReference>
<feature type="transmembrane region" description="Helical" evidence="6">
    <location>
        <begin position="425"/>
        <end position="445"/>
    </location>
</feature>
<feature type="transmembrane region" description="Helical" evidence="6">
    <location>
        <begin position="367"/>
        <end position="385"/>
    </location>
</feature>
<feature type="transmembrane region" description="Helical" evidence="6">
    <location>
        <begin position="391"/>
        <end position="413"/>
    </location>
</feature>
<dbReference type="AlphaFoldDB" id="A0ABC9EPU9"/>
<dbReference type="Pfam" id="PF00083">
    <property type="entry name" value="Sugar_tr"/>
    <property type="match status" value="1"/>
</dbReference>
<feature type="transmembrane region" description="Helical" evidence="6">
    <location>
        <begin position="27"/>
        <end position="47"/>
    </location>
</feature>
<evidence type="ECO:0000256" key="3">
    <source>
        <dbReference type="ARBA" id="ARBA00022692"/>
    </source>
</evidence>
<organism evidence="8 9">
    <name type="scientific">Urochloa decumbens</name>
    <dbReference type="NCBI Taxonomy" id="240449"/>
    <lineage>
        <taxon>Eukaryota</taxon>
        <taxon>Viridiplantae</taxon>
        <taxon>Streptophyta</taxon>
        <taxon>Embryophyta</taxon>
        <taxon>Tracheophyta</taxon>
        <taxon>Spermatophyta</taxon>
        <taxon>Magnoliopsida</taxon>
        <taxon>Liliopsida</taxon>
        <taxon>Poales</taxon>
        <taxon>Poaceae</taxon>
        <taxon>PACMAD clade</taxon>
        <taxon>Panicoideae</taxon>
        <taxon>Panicodae</taxon>
        <taxon>Paniceae</taxon>
        <taxon>Melinidinae</taxon>
        <taxon>Urochloa</taxon>
    </lineage>
</organism>
<keyword evidence="3 6" id="KW-0812">Transmembrane</keyword>
<dbReference type="SUPFAM" id="SSF103473">
    <property type="entry name" value="MFS general substrate transporter"/>
    <property type="match status" value="1"/>
</dbReference>
<protein>
    <recommendedName>
        <fullName evidence="7">Major facilitator superfamily (MFS) profile domain-containing protein</fullName>
    </recommendedName>
</protein>
<feature type="transmembrane region" description="Helical" evidence="6">
    <location>
        <begin position="94"/>
        <end position="114"/>
    </location>
</feature>
<sequence length="485" mass="52089">MASQGEAATQYTTDDALTRVGFGRFQALLLVFLGTGSVAEAMETMLLSFVGPSVKAEWGVSAAEEGLVTSVVFVGTVVGSCVGGLGSDRYGRRLGVLVTALVTSISGFLCAFSPNYATLLALRFVVGLGLGASHVLSVWFLEFVPAENRGSWMAGFSCFWSIRTILVALLAWAVMPILGWRWLLALTSSPYFIRLIFSCLIPESPRYLCSRGKINEATLILERIAGMNNRALPPGVLTPNSKRRADNNIDASVTTLLLMPEDGLATDENISSKSHSTNAFQALWSHDLTLSTLLLWLVKFACFFAYYGIILLTSKLSNGKRSCASVGTHLMQPKDSGLYMNVLVTNFAEFPGNLLAALLVDRVGRRISLGGMILLCCAFLAPLAVHLGEGLAITLLFCARACIEGCFVVLIVYSPEIYPTSCRNTGVGIANCIGQVGSIVAPLVTVTLVENCHQKEAVFVIDLLLFLAGVACALFPLETKGREIQ</sequence>
<feature type="domain" description="Major facilitator superfamily (MFS) profile" evidence="7">
    <location>
        <begin position="29"/>
        <end position="480"/>
    </location>
</feature>
<keyword evidence="9" id="KW-1185">Reference proteome</keyword>
<feature type="transmembrane region" description="Helical" evidence="6">
    <location>
        <begin position="180"/>
        <end position="201"/>
    </location>
</feature>
<keyword evidence="4 6" id="KW-1133">Transmembrane helix</keyword>
<dbReference type="Proteomes" id="UP001497457">
    <property type="component" value="Chromosome 5rd"/>
</dbReference>
<dbReference type="InterPro" id="IPR011701">
    <property type="entry name" value="MFS"/>
</dbReference>
<dbReference type="PROSITE" id="PS00216">
    <property type="entry name" value="SUGAR_TRANSPORT_1"/>
    <property type="match status" value="2"/>
</dbReference>
<feature type="transmembrane region" description="Helical" evidence="6">
    <location>
        <begin position="67"/>
        <end position="87"/>
    </location>
</feature>
<dbReference type="PROSITE" id="PS50850">
    <property type="entry name" value="MFS"/>
    <property type="match status" value="1"/>
</dbReference>
<evidence type="ECO:0000256" key="4">
    <source>
        <dbReference type="ARBA" id="ARBA00022989"/>
    </source>
</evidence>
<dbReference type="EMBL" id="OZ075115">
    <property type="protein sequence ID" value="CAL5062079.1"/>
    <property type="molecule type" value="Genomic_DNA"/>
</dbReference>
<reference evidence="9" key="1">
    <citation type="submission" date="2024-06" db="EMBL/GenBank/DDBJ databases">
        <authorList>
            <person name="Ryan C."/>
        </authorList>
    </citation>
    <scope>NUCLEOTIDE SEQUENCE [LARGE SCALE GENOMIC DNA]</scope>
</reference>
<feature type="transmembrane region" description="Helical" evidence="6">
    <location>
        <begin position="457"/>
        <end position="477"/>
    </location>
</feature>
<dbReference type="Gene3D" id="1.20.1250.20">
    <property type="entry name" value="MFS general substrate transporter like domains"/>
    <property type="match status" value="1"/>
</dbReference>
<dbReference type="FunFam" id="1.20.1250.20:FF:000232">
    <property type="entry name" value="Organic cation/carnitine transporter 7"/>
    <property type="match status" value="1"/>
</dbReference>
<keyword evidence="2" id="KW-0813">Transport</keyword>
<feature type="transmembrane region" description="Helical" evidence="6">
    <location>
        <begin position="293"/>
        <end position="312"/>
    </location>
</feature>